<dbReference type="SUPFAM" id="SSF54427">
    <property type="entry name" value="NTF2-like"/>
    <property type="match status" value="1"/>
</dbReference>
<dbReference type="AlphaFoldDB" id="A0A5S3PS21"/>
<organism evidence="2 3">
    <name type="scientific">Maribacter algarum</name>
    <name type="common">ex Zhang et al. 2020</name>
    <dbReference type="NCBI Taxonomy" id="2578118"/>
    <lineage>
        <taxon>Bacteria</taxon>
        <taxon>Pseudomonadati</taxon>
        <taxon>Bacteroidota</taxon>
        <taxon>Flavobacteriia</taxon>
        <taxon>Flavobacteriales</taxon>
        <taxon>Flavobacteriaceae</taxon>
        <taxon>Maribacter</taxon>
    </lineage>
</organism>
<gene>
    <name evidence="2" type="ORF">FEE95_13330</name>
</gene>
<dbReference type="OrthoDB" id="1192239at2"/>
<evidence type="ECO:0000256" key="1">
    <source>
        <dbReference type="SAM" id="Coils"/>
    </source>
</evidence>
<accession>A0A5S3PS21</accession>
<evidence type="ECO:0000313" key="3">
    <source>
        <dbReference type="Proteomes" id="UP000310314"/>
    </source>
</evidence>
<reference evidence="2 3" key="1">
    <citation type="submission" date="2019-05" db="EMBL/GenBank/DDBJ databases">
        <authorList>
            <person name="Zhang J.-Y."/>
            <person name="Feg X."/>
            <person name="Du Z.-J."/>
        </authorList>
    </citation>
    <scope>NUCLEOTIDE SEQUENCE [LARGE SCALE GENOMIC DNA]</scope>
    <source>
        <strain evidence="2 3">RZ26</strain>
    </source>
</reference>
<dbReference type="EMBL" id="VATY01000002">
    <property type="protein sequence ID" value="TMM57461.1"/>
    <property type="molecule type" value="Genomic_DNA"/>
</dbReference>
<comment type="caution">
    <text evidence="2">The sequence shown here is derived from an EMBL/GenBank/DDBJ whole genome shotgun (WGS) entry which is preliminary data.</text>
</comment>
<proteinExistence type="predicted"/>
<keyword evidence="1" id="KW-0175">Coiled coil</keyword>
<dbReference type="InterPro" id="IPR032710">
    <property type="entry name" value="NTF2-like_dom_sf"/>
</dbReference>
<dbReference type="PROSITE" id="PS51257">
    <property type="entry name" value="PROKAR_LIPOPROTEIN"/>
    <property type="match status" value="1"/>
</dbReference>
<evidence type="ECO:0000313" key="2">
    <source>
        <dbReference type="EMBL" id="TMM57461.1"/>
    </source>
</evidence>
<feature type="coiled-coil region" evidence="1">
    <location>
        <begin position="46"/>
        <end position="80"/>
    </location>
</feature>
<keyword evidence="3" id="KW-1185">Reference proteome</keyword>
<dbReference type="Proteomes" id="UP000310314">
    <property type="component" value="Unassembled WGS sequence"/>
</dbReference>
<evidence type="ECO:0008006" key="4">
    <source>
        <dbReference type="Google" id="ProtNLM"/>
    </source>
</evidence>
<name>A0A5S3PS21_9FLAO</name>
<sequence>MLNETNKIDATFLLFFALITMVSYSCENKKKVEVENEESAHMTTIHQDEKESKAKLMDLLESLENKNLNQLTNIMSASDEMSLIFTDGTILSGVDSFIEFHRNWFLDTNWTMTHELVDFNCYGNYSTSTVKAYYKEQQRNGKPYHHYMIVSYVLRKAHDGEWMIIKDQSTTFDKTLN</sequence>
<dbReference type="Gene3D" id="3.10.450.50">
    <property type="match status" value="1"/>
</dbReference>
<protein>
    <recommendedName>
        <fullName evidence="4">Nuclear transport factor 2 family protein</fullName>
    </recommendedName>
</protein>
<dbReference type="RefSeq" id="WP_138658480.1">
    <property type="nucleotide sequence ID" value="NZ_VATY01000002.1"/>
</dbReference>